<dbReference type="Proteomes" id="UP001217089">
    <property type="component" value="Unassembled WGS sequence"/>
</dbReference>
<dbReference type="Pfam" id="PF03184">
    <property type="entry name" value="DDE_1"/>
    <property type="match status" value="1"/>
</dbReference>
<comment type="caution">
    <text evidence="3">The sequence shown here is derived from an EMBL/GenBank/DDBJ whole genome shotgun (WGS) entry which is preliminary data.</text>
</comment>
<evidence type="ECO:0000259" key="1">
    <source>
        <dbReference type="Pfam" id="PF03184"/>
    </source>
</evidence>
<feature type="domain" description="HTH psq-type" evidence="2">
    <location>
        <begin position="166"/>
        <end position="199"/>
    </location>
</feature>
<dbReference type="CDD" id="cd00093">
    <property type="entry name" value="HTH_XRE"/>
    <property type="match status" value="1"/>
</dbReference>
<dbReference type="InterPro" id="IPR001387">
    <property type="entry name" value="Cro/C1-type_HTH"/>
</dbReference>
<organism evidence="3 4">
    <name type="scientific">Tegillarca granosa</name>
    <name type="common">Malaysian cockle</name>
    <name type="synonym">Anadara granosa</name>
    <dbReference type="NCBI Taxonomy" id="220873"/>
    <lineage>
        <taxon>Eukaryota</taxon>
        <taxon>Metazoa</taxon>
        <taxon>Spiralia</taxon>
        <taxon>Lophotrochozoa</taxon>
        <taxon>Mollusca</taxon>
        <taxon>Bivalvia</taxon>
        <taxon>Autobranchia</taxon>
        <taxon>Pteriomorphia</taxon>
        <taxon>Arcoida</taxon>
        <taxon>Arcoidea</taxon>
        <taxon>Arcidae</taxon>
        <taxon>Tegillarca</taxon>
    </lineage>
</organism>
<evidence type="ECO:0000313" key="3">
    <source>
        <dbReference type="EMBL" id="KAJ8310532.1"/>
    </source>
</evidence>
<dbReference type="InterPro" id="IPR009057">
    <property type="entry name" value="Homeodomain-like_sf"/>
</dbReference>
<reference evidence="3 4" key="1">
    <citation type="submission" date="2022-12" db="EMBL/GenBank/DDBJ databases">
        <title>Chromosome-level genome of Tegillarca granosa.</title>
        <authorList>
            <person name="Kim J."/>
        </authorList>
    </citation>
    <scope>NUCLEOTIDE SEQUENCE [LARGE SCALE GENOMIC DNA]</scope>
    <source>
        <strain evidence="3">Teg-2019</strain>
        <tissue evidence="3">Adductor muscle</tissue>
    </source>
</reference>
<dbReference type="InterPro" id="IPR007889">
    <property type="entry name" value="HTH_Psq"/>
</dbReference>
<dbReference type="Gene3D" id="1.10.10.60">
    <property type="entry name" value="Homeodomain-like"/>
    <property type="match status" value="2"/>
</dbReference>
<accession>A0ABQ9F2Q3</accession>
<dbReference type="InterPro" id="IPR004875">
    <property type="entry name" value="DDE_SF_endonuclease_dom"/>
</dbReference>
<evidence type="ECO:0000313" key="4">
    <source>
        <dbReference type="Proteomes" id="UP001217089"/>
    </source>
</evidence>
<proteinExistence type="predicted"/>
<dbReference type="EMBL" id="JARBDR010000640">
    <property type="protein sequence ID" value="KAJ8310532.1"/>
    <property type="molecule type" value="Genomic_DNA"/>
</dbReference>
<feature type="domain" description="DDE-1" evidence="1">
    <location>
        <begin position="213"/>
        <end position="309"/>
    </location>
</feature>
<sequence>MYQKYDTETLEKTLGDVNSGMSQRQASKVYGVPQTTISDYIRGSTEPGSVPVRPIALPYNAEKTLAIKVIKAAKWCLRTLTKKINHILSGTWTRKKSSLEHKSTHVVASKKSRTIPGRTGNSRDIVTVIVTTNGAGQRLPTLIIKMPKKSKGIHKRHDSVVIKQSVEMVRGKQMSLRKAAEKFNVAKSTLADYVSGRPKVPNLAELSFQKKLKSQFFFLDSHSSHEVTEMLLLARDDNIHVMTFPPHCTHHLQPLDKSVLNPLSSAYSTVCSEFMNTIPNNSVLKWTWPSLFKVAWESAVNEVNIKSGFHATGIYIFV</sequence>
<feature type="domain" description="HTH psq-type" evidence="2">
    <location>
        <begin position="8"/>
        <end position="45"/>
    </location>
</feature>
<dbReference type="SUPFAM" id="SSF46689">
    <property type="entry name" value="Homeodomain-like"/>
    <property type="match status" value="2"/>
</dbReference>
<evidence type="ECO:0008006" key="5">
    <source>
        <dbReference type="Google" id="ProtNLM"/>
    </source>
</evidence>
<evidence type="ECO:0000259" key="2">
    <source>
        <dbReference type="Pfam" id="PF05225"/>
    </source>
</evidence>
<dbReference type="Pfam" id="PF05225">
    <property type="entry name" value="HTH_psq"/>
    <property type="match status" value="2"/>
</dbReference>
<name>A0ABQ9F2Q3_TEGGR</name>
<gene>
    <name evidence="3" type="ORF">KUTeg_012397</name>
</gene>
<keyword evidence="4" id="KW-1185">Reference proteome</keyword>
<protein>
    <recommendedName>
        <fullName evidence="5">HTH psq-type domain-containing protein</fullName>
    </recommendedName>
</protein>